<protein>
    <submittedName>
        <fullName evidence="1">Uncharacterized protein</fullName>
    </submittedName>
</protein>
<sequence>MNLVESSLKNDSMLASVLVTREERELLSRGLEALLRERSTAFQIASAVARAGGQRELTVQDFNLPDILRLCRSLEQSD</sequence>
<keyword evidence="2" id="KW-1185">Reference proteome</keyword>
<dbReference type="EMBL" id="FCOM02000036">
    <property type="protein sequence ID" value="SAL81232.1"/>
    <property type="molecule type" value="Genomic_DNA"/>
</dbReference>
<proteinExistence type="predicted"/>
<organism evidence="1 2">
    <name type="scientific">Caballeronia arvi</name>
    <dbReference type="NCBI Taxonomy" id="1777135"/>
    <lineage>
        <taxon>Bacteria</taxon>
        <taxon>Pseudomonadati</taxon>
        <taxon>Pseudomonadota</taxon>
        <taxon>Betaproteobacteria</taxon>
        <taxon>Burkholderiales</taxon>
        <taxon>Burkholderiaceae</taxon>
        <taxon>Caballeronia</taxon>
    </lineage>
</organism>
<gene>
    <name evidence="1" type="ORF">AWB74_05900</name>
</gene>
<reference evidence="1" key="1">
    <citation type="submission" date="2016-01" db="EMBL/GenBank/DDBJ databases">
        <authorList>
            <person name="Peeters C."/>
        </authorList>
    </citation>
    <scope>NUCLEOTIDE SEQUENCE [LARGE SCALE GENOMIC DNA]</scope>
    <source>
        <strain evidence="1">LMG 29317</strain>
    </source>
</reference>
<dbReference type="AlphaFoldDB" id="A0A158KJB2"/>
<comment type="caution">
    <text evidence="1">The sequence shown here is derived from an EMBL/GenBank/DDBJ whole genome shotgun (WGS) entry which is preliminary data.</text>
</comment>
<evidence type="ECO:0000313" key="1">
    <source>
        <dbReference type="EMBL" id="SAL81232.1"/>
    </source>
</evidence>
<accession>A0A158KJB2</accession>
<dbReference type="Proteomes" id="UP000055019">
    <property type="component" value="Unassembled WGS sequence"/>
</dbReference>
<dbReference type="RefSeq" id="WP_087039265.1">
    <property type="nucleotide sequence ID" value="NZ_FCOM02000036.1"/>
</dbReference>
<evidence type="ECO:0000313" key="2">
    <source>
        <dbReference type="Proteomes" id="UP000055019"/>
    </source>
</evidence>
<name>A0A158KJB2_9BURK</name>